<dbReference type="Gene3D" id="3.30.56.110">
    <property type="entry name" value="Protein of unknown function DUF2237"/>
    <property type="match status" value="1"/>
</dbReference>
<evidence type="ECO:0000256" key="2">
    <source>
        <dbReference type="SAM" id="MobiDB-lite"/>
    </source>
</evidence>
<dbReference type="EMBL" id="HBGY01007322">
    <property type="protein sequence ID" value="CAD9564569.1"/>
    <property type="molecule type" value="Transcribed_RNA"/>
</dbReference>
<keyword evidence="3" id="KW-0732">Signal</keyword>
<organism evidence="4">
    <name type="scientific">Leptocylindrus danicus</name>
    <dbReference type="NCBI Taxonomy" id="163516"/>
    <lineage>
        <taxon>Eukaryota</taxon>
        <taxon>Sar</taxon>
        <taxon>Stramenopiles</taxon>
        <taxon>Ochrophyta</taxon>
        <taxon>Bacillariophyta</taxon>
        <taxon>Coscinodiscophyceae</taxon>
        <taxon>Chaetocerotophycidae</taxon>
        <taxon>Leptocylindrales</taxon>
        <taxon>Leptocylindraceae</taxon>
        <taxon>Leptocylindrus</taxon>
    </lineage>
</organism>
<protein>
    <recommendedName>
        <fullName evidence="5">DUF2237 domain-containing protein</fullName>
    </recommendedName>
</protein>
<evidence type="ECO:0008006" key="5">
    <source>
        <dbReference type="Google" id="ProtNLM"/>
    </source>
</evidence>
<name>A0A7S2K2K8_9STRA</name>
<feature type="compositionally biased region" description="Polar residues" evidence="2">
    <location>
        <begin position="34"/>
        <end position="51"/>
    </location>
</feature>
<accession>A0A7S2K2K8</accession>
<keyword evidence="1" id="KW-0175">Coiled coil</keyword>
<reference evidence="4" key="1">
    <citation type="submission" date="2021-01" db="EMBL/GenBank/DDBJ databases">
        <authorList>
            <person name="Corre E."/>
            <person name="Pelletier E."/>
            <person name="Niang G."/>
            <person name="Scheremetjew M."/>
            <person name="Finn R."/>
            <person name="Kale V."/>
            <person name="Holt S."/>
            <person name="Cochrane G."/>
            <person name="Meng A."/>
            <person name="Brown T."/>
            <person name="Cohen L."/>
        </authorList>
    </citation>
    <scope>NUCLEOTIDE SEQUENCE</scope>
    <source>
        <strain evidence="4">B650</strain>
    </source>
</reference>
<proteinExistence type="predicted"/>
<evidence type="ECO:0000256" key="3">
    <source>
        <dbReference type="SAM" id="SignalP"/>
    </source>
</evidence>
<dbReference type="AlphaFoldDB" id="A0A7S2K2K8"/>
<feature type="chain" id="PRO_5031359377" description="DUF2237 domain-containing protein" evidence="3">
    <location>
        <begin position="20"/>
        <end position="227"/>
    </location>
</feature>
<sequence length="227" mass="24927">MWSLMYYSGIFLLMSMLDARLHVSAFAFTTSSRNRNHPATTSTCTSTSLYMSSSNNDDNDESNDMPPSVSVLGTNLQSCNCNVRSTGIGTGWYRNGYCSTGPEDLGQHTVCCEVTEEFLQYSKSVGNDLSTPMPLYMFPGLKEGDRWCLCAARWVQAYEAGMAPKVVLSSTHEKTLSVATITLDMLREYALDLEDADAAVEDLDRKRAALDKLLSVDLDADGASSEQ</sequence>
<feature type="signal peptide" evidence="3">
    <location>
        <begin position="1"/>
        <end position="19"/>
    </location>
</feature>
<feature type="region of interest" description="Disordered" evidence="2">
    <location>
        <begin position="34"/>
        <end position="66"/>
    </location>
</feature>
<dbReference type="PANTHER" id="PTHR37466">
    <property type="entry name" value="SLR1628 PROTEIN"/>
    <property type="match status" value="1"/>
</dbReference>
<dbReference type="InterPro" id="IPR018714">
    <property type="entry name" value="DUF2237"/>
</dbReference>
<gene>
    <name evidence="4" type="ORF">LDAN0321_LOCUS4552</name>
</gene>
<evidence type="ECO:0000313" key="4">
    <source>
        <dbReference type="EMBL" id="CAD9564569.1"/>
    </source>
</evidence>
<dbReference type="PANTHER" id="PTHR37466:SF1">
    <property type="entry name" value="SLR1628 PROTEIN"/>
    <property type="match status" value="1"/>
</dbReference>
<dbReference type="Pfam" id="PF09996">
    <property type="entry name" value="DUF2237"/>
    <property type="match status" value="1"/>
</dbReference>
<feature type="coiled-coil region" evidence="1">
    <location>
        <begin position="186"/>
        <end position="213"/>
    </location>
</feature>
<evidence type="ECO:0000256" key="1">
    <source>
        <dbReference type="SAM" id="Coils"/>
    </source>
</evidence>